<reference evidence="1 2" key="1">
    <citation type="journal article" date="2013" name="Nature">
        <title>Abundant SAR11 viruses in the ocean.</title>
        <authorList>
            <person name="Zhao Y."/>
            <person name="Temperton B."/>
            <person name="Thrash J.C."/>
            <person name="Schwalbach M.S."/>
            <person name="Vergin K.L."/>
            <person name="Landry Z.C."/>
            <person name="Ellisman M."/>
            <person name="Deerinck T."/>
            <person name="Sullivan M.B."/>
            <person name="Giovannoni S.J."/>
        </authorList>
    </citation>
    <scope>NUCLEOTIDE SEQUENCE [LARGE SCALE GENOMIC DNA]</scope>
</reference>
<organism evidence="1 2">
    <name type="scientific">Pelagibacter phage HTVC019P</name>
    <dbReference type="NCBI Taxonomy" id="1283079"/>
    <lineage>
        <taxon>Viruses</taxon>
        <taxon>Duplodnaviria</taxon>
        <taxon>Heunggongvirae</taxon>
        <taxon>Uroviricota</taxon>
        <taxon>Caudoviricetes</taxon>
        <taxon>Autographivirales</taxon>
        <taxon>Pelagivirus</taxon>
        <taxon>Pelagivirus HTVC019P</taxon>
    </lineage>
</organism>
<keyword evidence="2" id="KW-1185">Reference proteome</keyword>
<name>M1IPS5_9CAUD</name>
<evidence type="ECO:0000313" key="2">
    <source>
        <dbReference type="Proteomes" id="UP000011295"/>
    </source>
</evidence>
<dbReference type="GeneID" id="14697573"/>
<proteinExistence type="predicted"/>
<dbReference type="RefSeq" id="YP_007517850.1">
    <property type="nucleotide sequence ID" value="NC_020483.1"/>
</dbReference>
<evidence type="ECO:0000313" key="1">
    <source>
        <dbReference type="EMBL" id="AGE60620.1"/>
    </source>
</evidence>
<dbReference type="EMBL" id="KC465901">
    <property type="protein sequence ID" value="AGE60620.1"/>
    <property type="molecule type" value="Genomic_DNA"/>
</dbReference>
<accession>M1IPS5</accession>
<dbReference type="KEGG" id="vg:14697573"/>
<protein>
    <submittedName>
        <fullName evidence="1">Uncharacterized protein</fullName>
    </submittedName>
</protein>
<sequence>MAYIGKTPTIGNFQVCDAISVVNNQAAYTMQVGGVNVSPESANHMLVSLNGILQRSGSSFTVSGSTITFASNLVTGDVIDFIQILGNVLDLGVPSDSTVSLAKLTATGTKSSSTFLRGDNTFAAPSAGFTLSSTVATTSGTSVSFTGIPSTARLIIVNFSDYSKSGGNGTLIQLGTSSGFITSGYASNGSRFSVGDAILGRSGETAGFCLADENSDLEVAGQAIITCVDVSNNKWVFSFSGRAYATQTLLSGGFVSTGGTVTQLRVKPSGSDTFDTGEINIQYI</sequence>
<dbReference type="Proteomes" id="UP000011295">
    <property type="component" value="Segment"/>
</dbReference>